<gene>
    <name evidence="1" type="ORF">DCCM_3214</name>
</gene>
<dbReference type="RefSeq" id="WP_104372401.1">
    <property type="nucleotide sequence ID" value="NZ_BFAV01000127.1"/>
</dbReference>
<organism evidence="1 2">
    <name type="scientific">Desulfocucumis palustris</name>
    <dbReference type="NCBI Taxonomy" id="1898651"/>
    <lineage>
        <taxon>Bacteria</taxon>
        <taxon>Bacillati</taxon>
        <taxon>Bacillota</taxon>
        <taxon>Clostridia</taxon>
        <taxon>Eubacteriales</taxon>
        <taxon>Desulfocucumaceae</taxon>
        <taxon>Desulfocucumis</taxon>
    </lineage>
</organism>
<evidence type="ECO:0000313" key="2">
    <source>
        <dbReference type="Proteomes" id="UP000239549"/>
    </source>
</evidence>
<accession>A0A2L2XD92</accession>
<keyword evidence="2" id="KW-1185">Reference proteome</keyword>
<name>A0A2L2XD92_9FIRM</name>
<protein>
    <recommendedName>
        <fullName evidence="3">DUF5666 domain-containing protein</fullName>
    </recommendedName>
</protein>
<dbReference type="EMBL" id="BFAV01000127">
    <property type="protein sequence ID" value="GBF34102.1"/>
    <property type="molecule type" value="Genomic_DNA"/>
</dbReference>
<evidence type="ECO:0000313" key="1">
    <source>
        <dbReference type="EMBL" id="GBF34102.1"/>
    </source>
</evidence>
<reference evidence="2" key="1">
    <citation type="submission" date="2018-02" db="EMBL/GenBank/DDBJ databases">
        <title>Genome sequence of Desulfocucumis palustris strain NAW-5.</title>
        <authorList>
            <person name="Watanabe M."/>
            <person name="Kojima H."/>
            <person name="Fukui M."/>
        </authorList>
    </citation>
    <scope>NUCLEOTIDE SEQUENCE [LARGE SCALE GENOMIC DNA]</scope>
    <source>
        <strain evidence="2">NAW-5</strain>
    </source>
</reference>
<comment type="caution">
    <text evidence="1">The sequence shown here is derived from an EMBL/GenBank/DDBJ whole genome shotgun (WGS) entry which is preliminary data.</text>
</comment>
<dbReference type="AlphaFoldDB" id="A0A2L2XD92"/>
<evidence type="ECO:0008006" key="3">
    <source>
        <dbReference type="Google" id="ProtNLM"/>
    </source>
</evidence>
<sequence>MKKATLALAVAAILVLGVLLGAGGMYYFDEIYPVQKTQRMIAKQKEKMDKMVRSGVITDVKPGEITLKVDQAGDNSIKGKEITVKVDPETTLQEDSKIIDGHNTVSLADTLKPGMKIDVMDNNGRALAIHWSGLNE</sequence>
<dbReference type="Proteomes" id="UP000239549">
    <property type="component" value="Unassembled WGS sequence"/>
</dbReference>
<proteinExistence type="predicted"/>